<dbReference type="OrthoDB" id="3038309at2759"/>
<evidence type="ECO:0000313" key="3">
    <source>
        <dbReference type="EMBL" id="KAF5345079.1"/>
    </source>
</evidence>
<dbReference type="PANTHER" id="PTHR10039">
    <property type="entry name" value="AMELOGENIN"/>
    <property type="match status" value="1"/>
</dbReference>
<evidence type="ECO:0000256" key="1">
    <source>
        <dbReference type="ARBA" id="ARBA00022737"/>
    </source>
</evidence>
<keyword evidence="4" id="KW-1185">Reference proteome</keyword>
<reference evidence="3 4" key="1">
    <citation type="journal article" date="2020" name="ISME J.">
        <title>Uncovering the hidden diversity of litter-decomposition mechanisms in mushroom-forming fungi.</title>
        <authorList>
            <person name="Floudas D."/>
            <person name="Bentzer J."/>
            <person name="Ahren D."/>
            <person name="Johansson T."/>
            <person name="Persson P."/>
            <person name="Tunlid A."/>
        </authorList>
    </citation>
    <scope>NUCLEOTIDE SEQUENCE [LARGE SCALE GENOMIC DNA]</scope>
    <source>
        <strain evidence="3 4">CBS 146.42</strain>
    </source>
</reference>
<keyword evidence="1" id="KW-0677">Repeat</keyword>
<evidence type="ECO:0000259" key="2">
    <source>
        <dbReference type="Pfam" id="PF24883"/>
    </source>
</evidence>
<dbReference type="Proteomes" id="UP000559027">
    <property type="component" value="Unassembled WGS sequence"/>
</dbReference>
<dbReference type="SUPFAM" id="SSF52540">
    <property type="entry name" value="P-loop containing nucleoside triphosphate hydrolases"/>
    <property type="match status" value="1"/>
</dbReference>
<dbReference type="Gene3D" id="2.30.29.30">
    <property type="entry name" value="Pleckstrin-homology domain (PH domain)/Phosphotyrosine-binding domain (PTB)"/>
    <property type="match status" value="1"/>
</dbReference>
<dbReference type="Pfam" id="PF24883">
    <property type="entry name" value="NPHP3_N"/>
    <property type="match status" value="1"/>
</dbReference>
<dbReference type="InterPro" id="IPR011993">
    <property type="entry name" value="PH-like_dom_sf"/>
</dbReference>
<dbReference type="AlphaFoldDB" id="A0A8H5CNL4"/>
<feature type="domain" description="Nephrocystin 3-like N-terminal" evidence="2">
    <location>
        <begin position="70"/>
        <end position="222"/>
    </location>
</feature>
<gene>
    <name evidence="3" type="ORF">D9756_011172</name>
</gene>
<protein>
    <recommendedName>
        <fullName evidence="2">Nephrocystin 3-like N-terminal domain-containing protein</fullName>
    </recommendedName>
</protein>
<dbReference type="InterPro" id="IPR056884">
    <property type="entry name" value="NPHP3-like_N"/>
</dbReference>
<organism evidence="3 4">
    <name type="scientific">Leucocoprinus leucothites</name>
    <dbReference type="NCBI Taxonomy" id="201217"/>
    <lineage>
        <taxon>Eukaryota</taxon>
        <taxon>Fungi</taxon>
        <taxon>Dikarya</taxon>
        <taxon>Basidiomycota</taxon>
        <taxon>Agaricomycotina</taxon>
        <taxon>Agaricomycetes</taxon>
        <taxon>Agaricomycetidae</taxon>
        <taxon>Agaricales</taxon>
        <taxon>Agaricineae</taxon>
        <taxon>Agaricaceae</taxon>
        <taxon>Leucocoprinus</taxon>
    </lineage>
</organism>
<proteinExistence type="predicted"/>
<dbReference type="Gene3D" id="3.40.50.300">
    <property type="entry name" value="P-loop containing nucleotide triphosphate hydrolases"/>
    <property type="match status" value="1"/>
</dbReference>
<sequence length="720" mass="81384">MFRGAHHLAIKDTYFIDNSTARSGLEILLSKSMPDAFHDSGARDPPPRCHFGTRQGYITRIVGWAHGNCSGNQPLLWMYGPFGVGKTAVAQSCADALESEHKLAASLFFSRSSADRDDPQRLFTSIAYQIATKCEEYCNAIESRIRRDPAITTKSLSKQFEELFVHPLSQIDITESGLEGRVVVVDGLDECRGTMEQRAIIDIITTSARNGTAPFRWFLTSRPEDHLVRSMSSESVSSISVHLELPVSRAIDHEILIFVTNEFKKIREERGLSDSWPPEEVLSLLVEHAAGLFVFAATIMRFISDDNSFGPQDQLRIVLEFLEGVSARNDGPGNPLEEMDGFYMLIMQRIPPKLLETARTILLLRDFDLLWMPLIADYSFLSEEQFLGVCAYLRSVGSLNLPNGSVGGILGICFDFHHASFLDFLKDPGRSKELCIYGSFLHEFRQKVLSRLHETYLYGSQKDMIKRGVLLDLLILLYLSAVPSHPLDLQTARSLAEFPFRRVFTAVMNFPEHVNFPNMRDNLPDELRDEILRQDSSGPECSCEDEYAVWVLGHGEHEYCDWSVDQIIFLAFFHSPAVDDSEPKTPSKKAKPLLAYLTSHPLSPLIADIAGSLPRPMQHGTEMLKISDKNEKRVVFRPSPGSGHISYQSRKHGMGSSRVLRSQAPIYSYPVPIEAIKKICTGENTKYDRQRFEKPEEWESQWLTIIWIIGGRYKTLHMIA</sequence>
<dbReference type="PANTHER" id="PTHR10039:SF14">
    <property type="entry name" value="NACHT DOMAIN-CONTAINING PROTEIN"/>
    <property type="match status" value="1"/>
</dbReference>
<dbReference type="EMBL" id="JAACJO010000051">
    <property type="protein sequence ID" value="KAF5345079.1"/>
    <property type="molecule type" value="Genomic_DNA"/>
</dbReference>
<evidence type="ECO:0000313" key="4">
    <source>
        <dbReference type="Proteomes" id="UP000559027"/>
    </source>
</evidence>
<comment type="caution">
    <text evidence="3">The sequence shown here is derived from an EMBL/GenBank/DDBJ whole genome shotgun (WGS) entry which is preliminary data.</text>
</comment>
<dbReference type="InterPro" id="IPR027417">
    <property type="entry name" value="P-loop_NTPase"/>
</dbReference>
<accession>A0A8H5CNL4</accession>
<name>A0A8H5CNL4_9AGAR</name>